<dbReference type="SUPFAM" id="SSF53474">
    <property type="entry name" value="alpha/beta-Hydrolases"/>
    <property type="match status" value="1"/>
</dbReference>
<gene>
    <name evidence="1" type="ORF">IQ236_04470</name>
</gene>
<dbReference type="InterPro" id="IPR050583">
    <property type="entry name" value="Mycobacterial_A85_antigen"/>
</dbReference>
<dbReference type="InterPro" id="IPR000801">
    <property type="entry name" value="Esterase-like"/>
</dbReference>
<organism evidence="1 2">
    <name type="scientific">Planktothrix mougeotii LEGE 06226</name>
    <dbReference type="NCBI Taxonomy" id="1828728"/>
    <lineage>
        <taxon>Bacteria</taxon>
        <taxon>Bacillati</taxon>
        <taxon>Cyanobacteriota</taxon>
        <taxon>Cyanophyceae</taxon>
        <taxon>Oscillatoriophycideae</taxon>
        <taxon>Oscillatoriales</taxon>
        <taxon>Microcoleaceae</taxon>
        <taxon>Planktothrix</taxon>
    </lineage>
</organism>
<dbReference type="Gene3D" id="3.40.50.1820">
    <property type="entry name" value="alpha/beta hydrolase"/>
    <property type="match status" value="1"/>
</dbReference>
<evidence type="ECO:0008006" key="3">
    <source>
        <dbReference type="Google" id="ProtNLM"/>
    </source>
</evidence>
<protein>
    <recommendedName>
        <fullName evidence="3">Esterase</fullName>
    </recommendedName>
</protein>
<dbReference type="Pfam" id="PF00756">
    <property type="entry name" value="Esterase"/>
    <property type="match status" value="1"/>
</dbReference>
<evidence type="ECO:0000313" key="1">
    <source>
        <dbReference type="EMBL" id="MBE9142476.1"/>
    </source>
</evidence>
<dbReference type="InterPro" id="IPR029058">
    <property type="entry name" value="AB_hydrolase_fold"/>
</dbReference>
<keyword evidence="2" id="KW-1185">Reference proteome</keyword>
<dbReference type="EMBL" id="JADEWU010000006">
    <property type="protein sequence ID" value="MBE9142476.1"/>
    <property type="molecule type" value="Genomic_DNA"/>
</dbReference>
<dbReference type="Proteomes" id="UP000640725">
    <property type="component" value="Unassembled WGS sequence"/>
</dbReference>
<comment type="caution">
    <text evidence="1">The sequence shown here is derived from an EMBL/GenBank/DDBJ whole genome shotgun (WGS) entry which is preliminary data.</text>
</comment>
<name>A0ABR9U7N4_9CYAN</name>
<sequence>MNLDCQQNSPQKIRGRLEKIELYSTVFGCIRKLYLYLPPSYQNNSQQRYPVLYMHYGQHLFEPQKPDRESWRVHETIEQLLDANLIDEIIVVGIAAAAATVTSDFWHYAPLYKYQSLTGHVYERFIVQEVKPFIDENFRTLSDRSHTAMIGACSGATVSYNIAERHPQIFSKVGMLSPAVRSFDTNTGLYSWPMHKPQFQLWIDVGDAEGIYTHPVREWVDTLIEQGCVPNTDLFYYLEPDAAHHETYWGKRLKNPLLLFFGNKGQPVSVKLQGEDILGVGSKPLTVNPIVEYDTGFRCTDFMGNYQIEQPQMIAVEPGNRLIGLSPGVTKVSFSSQRLETSRSYKVVSSLPDQVQVRLRAHVLGSTPEVEQIYFGTLPLQRVSATIYEGKYTLPRDFTLADVFSCGMGNFERQKDGSPMPLRLLQAREDTELEYKIELM</sequence>
<dbReference type="PANTHER" id="PTHR48098">
    <property type="entry name" value="ENTEROCHELIN ESTERASE-RELATED"/>
    <property type="match status" value="1"/>
</dbReference>
<dbReference type="PANTHER" id="PTHR48098:SF6">
    <property type="entry name" value="FERRI-BACILLIBACTIN ESTERASE BESA"/>
    <property type="match status" value="1"/>
</dbReference>
<evidence type="ECO:0000313" key="2">
    <source>
        <dbReference type="Proteomes" id="UP000640725"/>
    </source>
</evidence>
<reference evidence="1 2" key="1">
    <citation type="submission" date="2020-10" db="EMBL/GenBank/DDBJ databases">
        <authorList>
            <person name="Castelo-Branco R."/>
            <person name="Eusebio N."/>
            <person name="Adriana R."/>
            <person name="Vieira A."/>
            <person name="Brugerolle De Fraissinette N."/>
            <person name="Rezende De Castro R."/>
            <person name="Schneider M.P."/>
            <person name="Vasconcelos V."/>
            <person name="Leao P.N."/>
        </authorList>
    </citation>
    <scope>NUCLEOTIDE SEQUENCE [LARGE SCALE GENOMIC DNA]</scope>
    <source>
        <strain evidence="1 2">LEGE 06226</strain>
    </source>
</reference>
<accession>A0ABR9U7N4</accession>
<proteinExistence type="predicted"/>
<dbReference type="RefSeq" id="WP_193868150.1">
    <property type="nucleotide sequence ID" value="NZ_JADEWU010000006.1"/>
</dbReference>